<dbReference type="SUPFAM" id="SSF52540">
    <property type="entry name" value="P-loop containing nucleoside triphosphate hydrolases"/>
    <property type="match status" value="1"/>
</dbReference>
<dbReference type="KEGG" id="msw:MSSIT_1505"/>
<protein>
    <recommendedName>
        <fullName evidence="1">ATPase AAA-type core domain-containing protein</fullName>
    </recommendedName>
</protein>
<dbReference type="Proteomes" id="UP000033111">
    <property type="component" value="Chromosome"/>
</dbReference>
<name>A0A0E3P431_9EURY</name>
<accession>A0A0E3P431</accession>
<reference evidence="2 3" key="1">
    <citation type="submission" date="2014-07" db="EMBL/GenBank/DDBJ databases">
        <title>Methanogenic archaea and the global carbon cycle.</title>
        <authorList>
            <person name="Henriksen J.R."/>
            <person name="Luke J."/>
            <person name="Reinhart S."/>
            <person name="Benedict M.N."/>
            <person name="Youngblut N.D."/>
            <person name="Metcalf M.E."/>
            <person name="Whitaker R.J."/>
            <person name="Metcalf W.W."/>
        </authorList>
    </citation>
    <scope>NUCLEOTIDE SEQUENCE [LARGE SCALE GENOMIC DNA]</scope>
    <source>
        <strain evidence="2 3">T4/M</strain>
    </source>
</reference>
<dbReference type="Gene3D" id="3.40.50.300">
    <property type="entry name" value="P-loop containing nucleotide triphosphate hydrolases"/>
    <property type="match status" value="1"/>
</dbReference>
<dbReference type="GO" id="GO:0005524">
    <property type="term" value="F:ATP binding"/>
    <property type="evidence" value="ECO:0007669"/>
    <property type="project" value="InterPro"/>
</dbReference>
<dbReference type="PANTHER" id="PTHR40396:SF1">
    <property type="entry name" value="ATPASE AAA-TYPE CORE DOMAIN-CONTAINING PROTEIN"/>
    <property type="match status" value="1"/>
</dbReference>
<dbReference type="OrthoDB" id="111766at2157"/>
<gene>
    <name evidence="2" type="ORF">MSSIT_1505</name>
</gene>
<dbReference type="Pfam" id="PF13304">
    <property type="entry name" value="AAA_21"/>
    <property type="match status" value="1"/>
</dbReference>
<dbReference type="PATRIC" id="fig|1434120.4.peg.1934"/>
<keyword evidence="3" id="KW-1185">Reference proteome</keyword>
<dbReference type="GO" id="GO:0016887">
    <property type="term" value="F:ATP hydrolysis activity"/>
    <property type="evidence" value="ECO:0007669"/>
    <property type="project" value="InterPro"/>
</dbReference>
<feature type="domain" description="ATPase AAA-type core" evidence="1">
    <location>
        <begin position="62"/>
        <end position="376"/>
    </location>
</feature>
<dbReference type="EMBL" id="CP009506">
    <property type="protein sequence ID" value="AKB28224.1"/>
    <property type="molecule type" value="Genomic_DNA"/>
</dbReference>
<dbReference type="RefSeq" id="WP_048171468.1">
    <property type="nucleotide sequence ID" value="NZ_CP009506.1"/>
</dbReference>
<proteinExistence type="predicted"/>
<evidence type="ECO:0000313" key="3">
    <source>
        <dbReference type="Proteomes" id="UP000033111"/>
    </source>
</evidence>
<dbReference type="GeneID" id="24860333"/>
<dbReference type="HOGENOM" id="CLU_046693_2_0_2"/>
<sequence>MLIEFNIENYLSLKEGFSFSLVASKSDHSLEKNLILGEKAINMDGGITRNSLGKGNNLLRSAAIYGANASGKSNSLKALGYLKHIITNSIKTMPGDQIPFYPFKLDKKCLNKPCKFNIEFIYEGIRYNYGASFTAKKVINEYLYYYPKGSISTIFERVNTKDYSFTVDKVKQNRIASDTNENVFYLASSSQRNYDKTIKAFKWFKETLAVIVSPKEISIGFTAELVSKNEVLKQNIKKALIYADLGIIDFESKVEEVPYEELPEELKKIIDISEKKLDSLNHLDLQIFHKGFDEEHHDITIPFEFSEESDGTQKMFSLMGPWIDALKKGIVLVIDELDCELHPLLCEYLIQMFNSPESNTSNAQLIFSAHNTFLINSELLRRDQIWFTEKNIDTGNTEIYSLLEIKQRQGVNFEKGYLKGKYGAIPYLKGFRDVFV</sequence>
<dbReference type="InterPro" id="IPR003959">
    <property type="entry name" value="ATPase_AAA_core"/>
</dbReference>
<evidence type="ECO:0000259" key="1">
    <source>
        <dbReference type="Pfam" id="PF13304"/>
    </source>
</evidence>
<dbReference type="AlphaFoldDB" id="A0A0E3P431"/>
<evidence type="ECO:0000313" key="2">
    <source>
        <dbReference type="EMBL" id="AKB28224.1"/>
    </source>
</evidence>
<dbReference type="PANTHER" id="PTHR40396">
    <property type="entry name" value="ATPASE-LIKE PROTEIN"/>
    <property type="match status" value="1"/>
</dbReference>
<dbReference type="InterPro" id="IPR027417">
    <property type="entry name" value="P-loop_NTPase"/>
</dbReference>
<organism evidence="2 3">
    <name type="scientific">Methanosarcina siciliae T4/M</name>
    <dbReference type="NCBI Taxonomy" id="1434120"/>
    <lineage>
        <taxon>Archaea</taxon>
        <taxon>Methanobacteriati</taxon>
        <taxon>Methanobacteriota</taxon>
        <taxon>Stenosarchaea group</taxon>
        <taxon>Methanomicrobia</taxon>
        <taxon>Methanosarcinales</taxon>
        <taxon>Methanosarcinaceae</taxon>
        <taxon>Methanosarcina</taxon>
    </lineage>
</organism>